<sequence length="300" mass="34947">MDNQNKKTLLDVYHKETKSQKDIFTILEFIFGKKFTTINGQRIFAPRSGETKNVDTCEVFVCQLPRNIFEDKLLFLFSAVGPIQEMRLMLEFSGYNRGFCYVVYETPELARIAIEFLHGLIYFGNKLSAYASVDNRKLKLTKLPMMITDELIRVELRTKMEDVVSIEIYYENCDRTAVVKFLTHGKAMKVRKQFWPNNLLIWGQRVNLDWCKPERSMVLRAESSLLISNLPLYVSERSVLKFVARIVKKDGTVMEIKKLNGNSFVIEFLQNYYARKAFALLEGTSYGNKKLSIAWKTNFN</sequence>
<name>A0ABM1MCH4_NICVS</name>
<protein>
    <submittedName>
        <fullName evidence="5">Probable RNA-binding protein 46</fullName>
    </submittedName>
</protein>
<evidence type="ECO:0000259" key="3">
    <source>
        <dbReference type="PROSITE" id="PS50102"/>
    </source>
</evidence>
<dbReference type="InterPro" id="IPR000504">
    <property type="entry name" value="RRM_dom"/>
</dbReference>
<dbReference type="SUPFAM" id="SSF54928">
    <property type="entry name" value="RNA-binding domain, RBD"/>
    <property type="match status" value="2"/>
</dbReference>
<dbReference type="PANTHER" id="PTHR21245">
    <property type="entry name" value="HETEROGENEOUS NUCLEAR RIBONUCLEOPROTEIN"/>
    <property type="match status" value="1"/>
</dbReference>
<feature type="domain" description="RRM" evidence="3">
    <location>
        <begin position="57"/>
        <end position="145"/>
    </location>
</feature>
<accession>A0ABM1MCH4</accession>
<evidence type="ECO:0000313" key="4">
    <source>
        <dbReference type="Proteomes" id="UP000695000"/>
    </source>
</evidence>
<dbReference type="InterPro" id="IPR035979">
    <property type="entry name" value="RBD_domain_sf"/>
</dbReference>
<dbReference type="Pfam" id="PF00076">
    <property type="entry name" value="RRM_1"/>
    <property type="match status" value="1"/>
</dbReference>
<dbReference type="PROSITE" id="PS50102">
    <property type="entry name" value="RRM"/>
    <property type="match status" value="2"/>
</dbReference>
<evidence type="ECO:0000313" key="5">
    <source>
        <dbReference type="RefSeq" id="XP_017772274.1"/>
    </source>
</evidence>
<evidence type="ECO:0000256" key="1">
    <source>
        <dbReference type="ARBA" id="ARBA00022884"/>
    </source>
</evidence>
<gene>
    <name evidence="5" type="primary">LOC108559478</name>
</gene>
<dbReference type="InterPro" id="IPR012677">
    <property type="entry name" value="Nucleotide-bd_a/b_plait_sf"/>
</dbReference>
<evidence type="ECO:0000256" key="2">
    <source>
        <dbReference type="PROSITE-ProRule" id="PRU00176"/>
    </source>
</evidence>
<dbReference type="Gene3D" id="3.30.70.330">
    <property type="match status" value="1"/>
</dbReference>
<dbReference type="GeneID" id="108559478"/>
<reference evidence="5" key="1">
    <citation type="submission" date="2025-08" db="UniProtKB">
        <authorList>
            <consortium name="RefSeq"/>
        </authorList>
    </citation>
    <scope>IDENTIFICATION</scope>
    <source>
        <tissue evidence="5">Whole Larva</tissue>
    </source>
</reference>
<feature type="domain" description="RRM" evidence="3">
    <location>
        <begin position="223"/>
        <end position="298"/>
    </location>
</feature>
<dbReference type="Proteomes" id="UP000695000">
    <property type="component" value="Unplaced"/>
</dbReference>
<dbReference type="SMART" id="SM00360">
    <property type="entry name" value="RRM"/>
    <property type="match status" value="2"/>
</dbReference>
<keyword evidence="4" id="KW-1185">Reference proteome</keyword>
<keyword evidence="1 2" id="KW-0694">RNA-binding</keyword>
<dbReference type="RefSeq" id="XP_017772274.1">
    <property type="nucleotide sequence ID" value="XM_017916785.1"/>
</dbReference>
<organism evidence="4 5">
    <name type="scientific">Nicrophorus vespilloides</name>
    <name type="common">Boreal carrion beetle</name>
    <dbReference type="NCBI Taxonomy" id="110193"/>
    <lineage>
        <taxon>Eukaryota</taxon>
        <taxon>Metazoa</taxon>
        <taxon>Ecdysozoa</taxon>
        <taxon>Arthropoda</taxon>
        <taxon>Hexapoda</taxon>
        <taxon>Insecta</taxon>
        <taxon>Pterygota</taxon>
        <taxon>Neoptera</taxon>
        <taxon>Endopterygota</taxon>
        <taxon>Coleoptera</taxon>
        <taxon>Polyphaga</taxon>
        <taxon>Staphyliniformia</taxon>
        <taxon>Silphidae</taxon>
        <taxon>Nicrophorinae</taxon>
        <taxon>Nicrophorus</taxon>
    </lineage>
</organism>
<proteinExistence type="predicted"/>